<accession>A0A518A9D8</accession>
<evidence type="ECO:0000313" key="1">
    <source>
        <dbReference type="EMBL" id="QDT28483.1"/>
    </source>
</evidence>
<accession>A0A517QA22</accession>
<dbReference type="EMBL" id="CP037421">
    <property type="protein sequence ID" value="QDT28483.1"/>
    <property type="molecule type" value="Genomic_DNA"/>
</dbReference>
<reference evidence="1 2" key="1">
    <citation type="submission" date="2019-03" db="EMBL/GenBank/DDBJ databases">
        <title>Deep-cultivation of Planctomycetes and their phenomic and genomic characterization uncovers novel biology.</title>
        <authorList>
            <person name="Wiegand S."/>
            <person name="Jogler M."/>
            <person name="Boedeker C."/>
            <person name="Pinto D."/>
            <person name="Vollmers J."/>
            <person name="Rivas-Marin E."/>
            <person name="Kohn T."/>
            <person name="Peeters S.H."/>
            <person name="Heuer A."/>
            <person name="Rast P."/>
            <person name="Oberbeckmann S."/>
            <person name="Bunk B."/>
            <person name="Jeske O."/>
            <person name="Meyerdierks A."/>
            <person name="Storesund J.E."/>
            <person name="Kallscheuer N."/>
            <person name="Luecker S."/>
            <person name="Lage O.M."/>
            <person name="Pohl T."/>
            <person name="Merkel B.J."/>
            <person name="Hornburger P."/>
            <person name="Mueller R.-W."/>
            <person name="Bruemmer F."/>
            <person name="Labrenz M."/>
            <person name="Spormann A.M."/>
            <person name="Op den Camp H."/>
            <person name="Overmann J."/>
            <person name="Amann R."/>
            <person name="Jetten M.S.M."/>
            <person name="Mascher T."/>
            <person name="Medema M.H."/>
            <person name="Devos D.P."/>
            <person name="Kaster A.-K."/>
            <person name="Ovreas L."/>
            <person name="Rohde M."/>
            <person name="Galperin M.Y."/>
            <person name="Jogler C."/>
        </authorList>
    </citation>
    <scope>NUCLEOTIDE SEQUENCE [LARGE SCALE GENOMIC DNA]</scope>
    <source>
        <strain evidence="1 2">Enr10</strain>
    </source>
</reference>
<keyword evidence="2" id="KW-1185">Reference proteome</keyword>
<dbReference type="RefSeq" id="WP_232101251.1">
    <property type="nucleotide sequence ID" value="NZ_CP036277.1"/>
</dbReference>
<sequence length="441" mass="48908">MACFSGSQRESFQSESETMQNPELISRRDWLAGAAAVACGAVTQTVNATSTSPVKPKSVAAVVSIYEPKTHADVLIGKILEGWKQDGGPGPALKLSSLYVDQVSHRDLSRRMAAKYNVPIFDSIEKAVTVGSDQIPVDGVISIGEHGNYPFNEKGQQLYPRRRFFREITDTFQKYHRVVPVFNDKHPGPVWNDAKWMYDRAQQMKVPFMAGSSLPLTYRKPEINVPPGSEIEAAVGIGYSGLDIYGIHALECFQCLVERRQGAETGVEWVQYLEGDAMWETLDNGLVSEDVFNAALAVVPKVRQGDVRADPDAGLFLFKYNDGFLGALFMLQSVNRTSVALKLKGQQQPLATQFEEREEPAHPHFAYLLKAIERMIHTGQPSYPVERTLLTSGILDRALNSRFQGGKKLMTPELAIRYQPVDYPHAPLPDLASNPSQPLAK</sequence>
<name>A0A518A9D8_9PLAN</name>
<proteinExistence type="predicted"/>
<dbReference type="AlphaFoldDB" id="A0A518A9D8"/>
<gene>
    <name evidence="1" type="ORF">Enr10x_38270</name>
</gene>
<evidence type="ECO:0000313" key="2">
    <source>
        <dbReference type="Proteomes" id="UP000315647"/>
    </source>
</evidence>
<dbReference type="Proteomes" id="UP000315647">
    <property type="component" value="Chromosome"/>
</dbReference>
<organism evidence="1 2">
    <name type="scientific">Gimesia panareensis</name>
    <dbReference type="NCBI Taxonomy" id="2527978"/>
    <lineage>
        <taxon>Bacteria</taxon>
        <taxon>Pseudomonadati</taxon>
        <taxon>Planctomycetota</taxon>
        <taxon>Planctomycetia</taxon>
        <taxon>Planctomycetales</taxon>
        <taxon>Planctomycetaceae</taxon>
        <taxon>Gimesia</taxon>
    </lineage>
</organism>
<protein>
    <submittedName>
        <fullName evidence="1">Uncharacterized protein</fullName>
    </submittedName>
</protein>